<dbReference type="RefSeq" id="WP_320422505.1">
    <property type="nucleotide sequence ID" value="NZ_JAXCLA010000003.1"/>
</dbReference>
<proteinExistence type="inferred from homology"/>
<evidence type="ECO:0000256" key="1">
    <source>
        <dbReference type="ARBA" id="ARBA00022729"/>
    </source>
</evidence>
<dbReference type="Proteomes" id="UP001285263">
    <property type="component" value="Unassembled WGS sequence"/>
</dbReference>
<gene>
    <name evidence="4 8" type="primary">bamE</name>
    <name evidence="8" type="ORF">SNE35_08730</name>
</gene>
<protein>
    <recommendedName>
        <fullName evidence="4">Outer membrane protein assembly factor BamE</fullName>
    </recommendedName>
</protein>
<keyword evidence="1 4" id="KW-0732">Signal</keyword>
<dbReference type="PANTHER" id="PTHR37482">
    <property type="entry name" value="OUTER MEMBRANE PROTEIN ASSEMBLY FACTOR BAME"/>
    <property type="match status" value="1"/>
</dbReference>
<evidence type="ECO:0000256" key="5">
    <source>
        <dbReference type="SAM" id="MobiDB-lite"/>
    </source>
</evidence>
<dbReference type="PROSITE" id="PS51257">
    <property type="entry name" value="PROKAR_LIPOPROTEIN"/>
    <property type="match status" value="1"/>
</dbReference>
<keyword evidence="3 4" id="KW-0998">Cell outer membrane</keyword>
<comment type="subcellular location">
    <subcellularLocation>
        <location evidence="4">Cell outer membrane</location>
        <topology evidence="4">Lipid-anchor</topology>
    </subcellularLocation>
</comment>
<comment type="subunit">
    <text evidence="4">Part of the Bam complex.</text>
</comment>
<evidence type="ECO:0000259" key="7">
    <source>
        <dbReference type="Pfam" id="PF04355"/>
    </source>
</evidence>
<feature type="region of interest" description="Disordered" evidence="5">
    <location>
        <begin position="142"/>
        <end position="187"/>
    </location>
</feature>
<evidence type="ECO:0000256" key="6">
    <source>
        <dbReference type="SAM" id="SignalP"/>
    </source>
</evidence>
<evidence type="ECO:0000313" key="8">
    <source>
        <dbReference type="EMBL" id="MDY0744589.1"/>
    </source>
</evidence>
<dbReference type="InterPro" id="IPR007450">
    <property type="entry name" value="BamE_dom"/>
</dbReference>
<comment type="function">
    <text evidence="4">Part of the outer membrane protein assembly complex, which is involved in assembly and insertion of beta-barrel proteins into the outer membrane.</text>
</comment>
<dbReference type="PANTHER" id="PTHR37482:SF1">
    <property type="entry name" value="OUTER MEMBRANE PROTEIN ASSEMBLY FACTOR BAME"/>
    <property type="match status" value="1"/>
</dbReference>
<dbReference type="InterPro" id="IPR037873">
    <property type="entry name" value="BamE-like"/>
</dbReference>
<feature type="chain" id="PRO_5045884694" description="Outer membrane protein assembly factor BamE" evidence="6">
    <location>
        <begin position="34"/>
        <end position="187"/>
    </location>
</feature>
<evidence type="ECO:0000256" key="4">
    <source>
        <dbReference type="HAMAP-Rule" id="MF_00925"/>
    </source>
</evidence>
<keyword evidence="9" id="KW-1185">Reference proteome</keyword>
<name>A0ABU5DE80_9BURK</name>
<dbReference type="Gene3D" id="3.30.1450.10">
    <property type="match status" value="1"/>
</dbReference>
<evidence type="ECO:0000313" key="9">
    <source>
        <dbReference type="Proteomes" id="UP001285263"/>
    </source>
</evidence>
<accession>A0ABU5DE80</accession>
<dbReference type="InterPro" id="IPR026592">
    <property type="entry name" value="BamE"/>
</dbReference>
<dbReference type="HAMAP" id="MF_00925">
    <property type="entry name" value="OM_assembly_BamE"/>
    <property type="match status" value="1"/>
</dbReference>
<reference evidence="8 9" key="1">
    <citation type="submission" date="2023-11" db="EMBL/GenBank/DDBJ databases">
        <title>Paucibacter sp. nov., isolated from fresh soil in Korea.</title>
        <authorList>
            <person name="Le N.T.T."/>
        </authorList>
    </citation>
    <scope>NUCLEOTIDE SEQUENCE [LARGE SCALE GENOMIC DNA]</scope>
    <source>
        <strain evidence="8 9">R3-3</strain>
    </source>
</reference>
<keyword evidence="4" id="KW-0564">Palmitate</keyword>
<feature type="signal peptide" evidence="6">
    <location>
        <begin position="1"/>
        <end position="33"/>
    </location>
</feature>
<keyword evidence="4" id="KW-0449">Lipoprotein</keyword>
<keyword evidence="2 4" id="KW-0472">Membrane</keyword>
<evidence type="ECO:0000256" key="2">
    <source>
        <dbReference type="ARBA" id="ARBA00023136"/>
    </source>
</evidence>
<dbReference type="Pfam" id="PF04355">
    <property type="entry name" value="BamE"/>
    <property type="match status" value="1"/>
</dbReference>
<comment type="caution">
    <text evidence="8">The sequence shown here is derived from an EMBL/GenBank/DDBJ whole genome shotgun (WGS) entry which is preliminary data.</text>
</comment>
<evidence type="ECO:0000256" key="3">
    <source>
        <dbReference type="ARBA" id="ARBA00023237"/>
    </source>
</evidence>
<sequence length="187" mass="20386">MRPITFHSRPLLLALTMAALAGLSGCSSLSQFASVSGDKVLGFVRPYRVEVVQGNVLTKELVARVKPGMTRAQVRDLLGSPLLTDMFHEDRWDYAFSIRRQGAPYQQRLIVAWFEGDALKSLDVPGDLPTEDEFVAAVTTYKPSGNPPKLDLTEAERNALPAPAKVATPAPEAVGPERSYPPLEPKS</sequence>
<organism evidence="8 9">
    <name type="scientific">Roseateles agri</name>
    <dbReference type="NCBI Taxonomy" id="3098619"/>
    <lineage>
        <taxon>Bacteria</taxon>
        <taxon>Pseudomonadati</taxon>
        <taxon>Pseudomonadota</taxon>
        <taxon>Betaproteobacteria</taxon>
        <taxon>Burkholderiales</taxon>
        <taxon>Sphaerotilaceae</taxon>
        <taxon>Roseateles</taxon>
    </lineage>
</organism>
<comment type="similarity">
    <text evidence="4">Belongs to the BamE family.</text>
</comment>
<feature type="domain" description="Outer membrane protein assembly factor BamE" evidence="7">
    <location>
        <begin position="54"/>
        <end position="120"/>
    </location>
</feature>
<dbReference type="EMBL" id="JAXCLA010000003">
    <property type="protein sequence ID" value="MDY0744589.1"/>
    <property type="molecule type" value="Genomic_DNA"/>
</dbReference>